<feature type="non-terminal residue" evidence="1">
    <location>
        <position position="1"/>
    </location>
</feature>
<comment type="caution">
    <text evidence="1">The sequence shown here is derived from an EMBL/GenBank/DDBJ whole genome shotgun (WGS) entry which is preliminary data.</text>
</comment>
<accession>A0A0F9KN16</accession>
<reference evidence="1" key="1">
    <citation type="journal article" date="2015" name="Nature">
        <title>Complex archaea that bridge the gap between prokaryotes and eukaryotes.</title>
        <authorList>
            <person name="Spang A."/>
            <person name="Saw J.H."/>
            <person name="Jorgensen S.L."/>
            <person name="Zaremba-Niedzwiedzka K."/>
            <person name="Martijn J."/>
            <person name="Lind A.E."/>
            <person name="van Eijk R."/>
            <person name="Schleper C."/>
            <person name="Guy L."/>
            <person name="Ettema T.J."/>
        </authorList>
    </citation>
    <scope>NUCLEOTIDE SEQUENCE</scope>
</reference>
<evidence type="ECO:0000313" key="1">
    <source>
        <dbReference type="EMBL" id="KKM16715.1"/>
    </source>
</evidence>
<dbReference type="EMBL" id="LAZR01014613">
    <property type="protein sequence ID" value="KKM16715.1"/>
    <property type="molecule type" value="Genomic_DNA"/>
</dbReference>
<organism evidence="1">
    <name type="scientific">marine sediment metagenome</name>
    <dbReference type="NCBI Taxonomy" id="412755"/>
    <lineage>
        <taxon>unclassified sequences</taxon>
        <taxon>metagenomes</taxon>
        <taxon>ecological metagenomes</taxon>
    </lineage>
</organism>
<sequence length="487" mass="49853">AAAQNGTIAPVALPVFGDSTGAVCGACLIYTYAAGGTTNLATYTEVTNTTEHTNPIVLDASGKPPSPIFLIATSYRFDLKTSGGTLIDSMDNIAATPGTSAGLASTGDLSFQVDTDNDGTNIFTFLDGVGTEKAQINESGDSQFDGNMTIGDATEADKDITFDGNEQDFYVGLDDSDNDFVIGLGATVGTTPAISVDENQDVRLHNDLTVGGDFVAGSMLSVEAGATQRDLVTSVGLGLHYQADSWDINAAGNGETKAIGALVFLGIPTWTSTGTTLTVTDAATLYIQGQPVNSTNVTHASEYAIWVDAGAARFDDGLILAAGTGTEIYNSAGVIHVDTTQAATGANTDETTLASYSLPANTLSADNASIEIEAWGTVAANNNAKTIRLKFGSTTLTTGVLAQTGTDGGAWKIRGTVVRTGATAQKAIAGPRGVSANYGFSQPILLFTSPSETLANATTVLISGQNGVSSANDIVFEGLIIEYAPAP</sequence>
<protein>
    <submittedName>
        <fullName evidence="1">Uncharacterized protein</fullName>
    </submittedName>
</protein>
<proteinExistence type="predicted"/>
<dbReference type="AlphaFoldDB" id="A0A0F9KN16"/>
<gene>
    <name evidence="1" type="ORF">LCGC14_1683010</name>
</gene>
<name>A0A0F9KN16_9ZZZZ</name>